<dbReference type="GeneID" id="95550763"/>
<reference evidence="2" key="1">
    <citation type="submission" date="2017-04" db="EMBL/GenBank/DDBJ databases">
        <authorList>
            <person name="Varghese N."/>
            <person name="Submissions S."/>
        </authorList>
    </citation>
    <scope>NUCLEOTIDE SEQUENCE [LARGE SCALE GENOMIC DNA]</scope>
    <source>
        <strain evidence="2">Ballard 720</strain>
    </source>
</reference>
<evidence type="ECO:0000313" key="1">
    <source>
        <dbReference type="EMBL" id="SMF41444.1"/>
    </source>
</evidence>
<dbReference type="Proteomes" id="UP000192911">
    <property type="component" value="Unassembled WGS sequence"/>
</dbReference>
<name>A0A1X7EW37_TRICW</name>
<dbReference type="AlphaFoldDB" id="A0A1X7EW37"/>
<keyword evidence="2" id="KW-1185">Reference proteome</keyword>
<dbReference type="STRING" id="28094.SAMN06295900_106383"/>
<protein>
    <submittedName>
        <fullName evidence="1">Uncharacterized protein</fullName>
    </submittedName>
</protein>
<evidence type="ECO:0000313" key="2">
    <source>
        <dbReference type="Proteomes" id="UP000192911"/>
    </source>
</evidence>
<proteinExistence type="predicted"/>
<gene>
    <name evidence="1" type="ORF">SAMN06295900_106383</name>
</gene>
<accession>A0A1X7EW37</accession>
<organism evidence="1 2">
    <name type="scientific">Trinickia caryophylli</name>
    <name type="common">Paraburkholderia caryophylli</name>
    <dbReference type="NCBI Taxonomy" id="28094"/>
    <lineage>
        <taxon>Bacteria</taxon>
        <taxon>Pseudomonadati</taxon>
        <taxon>Pseudomonadota</taxon>
        <taxon>Betaproteobacteria</taxon>
        <taxon>Burkholderiales</taxon>
        <taxon>Burkholderiaceae</taxon>
        <taxon>Trinickia</taxon>
    </lineage>
</organism>
<sequence>MKPPALLSRVESISRCERRGAYWMLDIAGTAAWYRDFAEGACIAMRVDYPLGDGDRIVRAALWIASVREGIDDGLLLEDERLWFARRYAYDAACTQTQAALAQQLAVVRWLGIRCARSDAIARAGAAGVWA</sequence>
<dbReference type="RefSeq" id="WP_085228045.1">
    <property type="nucleotide sequence ID" value="NZ_BSQD01000006.1"/>
</dbReference>
<dbReference type="EMBL" id="FXAH01000006">
    <property type="protein sequence ID" value="SMF41444.1"/>
    <property type="molecule type" value="Genomic_DNA"/>
</dbReference>